<dbReference type="InterPro" id="IPR050297">
    <property type="entry name" value="LipidA_mod_glycosyltrf_83"/>
</dbReference>
<feature type="transmembrane region" description="Helical" evidence="8">
    <location>
        <begin position="334"/>
        <end position="351"/>
    </location>
</feature>
<dbReference type="GO" id="GO:0005886">
    <property type="term" value="C:plasma membrane"/>
    <property type="evidence" value="ECO:0007669"/>
    <property type="project" value="UniProtKB-SubCell"/>
</dbReference>
<dbReference type="GO" id="GO:0016763">
    <property type="term" value="F:pentosyltransferase activity"/>
    <property type="evidence" value="ECO:0007669"/>
    <property type="project" value="TreeGrafter"/>
</dbReference>
<keyword evidence="3" id="KW-0328">Glycosyltransferase</keyword>
<dbReference type="PANTHER" id="PTHR33908:SF11">
    <property type="entry name" value="MEMBRANE PROTEIN"/>
    <property type="match status" value="1"/>
</dbReference>
<name>A0A090AMD5_9GAMM</name>
<evidence type="ECO:0000256" key="7">
    <source>
        <dbReference type="ARBA" id="ARBA00023136"/>
    </source>
</evidence>
<keyword evidence="7 8" id="KW-0472">Membrane</keyword>
<organism evidence="10 11">
    <name type="scientific">Thioploca ingrica</name>
    <dbReference type="NCBI Taxonomy" id="40754"/>
    <lineage>
        <taxon>Bacteria</taxon>
        <taxon>Pseudomonadati</taxon>
        <taxon>Pseudomonadota</taxon>
        <taxon>Gammaproteobacteria</taxon>
        <taxon>Thiotrichales</taxon>
        <taxon>Thiotrichaceae</taxon>
        <taxon>Thioploca</taxon>
    </lineage>
</organism>
<proteinExistence type="predicted"/>
<evidence type="ECO:0000256" key="8">
    <source>
        <dbReference type="SAM" id="Phobius"/>
    </source>
</evidence>
<evidence type="ECO:0000256" key="5">
    <source>
        <dbReference type="ARBA" id="ARBA00022692"/>
    </source>
</evidence>
<dbReference type="EMBL" id="AP014633">
    <property type="protein sequence ID" value="BAP57117.1"/>
    <property type="molecule type" value="Genomic_DNA"/>
</dbReference>
<dbReference type="PANTHER" id="PTHR33908">
    <property type="entry name" value="MANNOSYLTRANSFERASE YKCB-RELATED"/>
    <property type="match status" value="1"/>
</dbReference>
<protein>
    <recommendedName>
        <fullName evidence="9">Glycosyltransferase RgtA/B/C/D-like domain-containing protein</fullName>
    </recommendedName>
</protein>
<keyword evidence="2" id="KW-1003">Cell membrane</keyword>
<feature type="transmembrane region" description="Helical" evidence="8">
    <location>
        <begin position="385"/>
        <end position="405"/>
    </location>
</feature>
<dbReference type="STRING" id="40754.THII_2820"/>
<feature type="transmembrane region" description="Helical" evidence="8">
    <location>
        <begin position="12"/>
        <end position="32"/>
    </location>
</feature>
<dbReference type="Pfam" id="PF13231">
    <property type="entry name" value="PMT_2"/>
    <property type="match status" value="1"/>
</dbReference>
<evidence type="ECO:0000256" key="6">
    <source>
        <dbReference type="ARBA" id="ARBA00022989"/>
    </source>
</evidence>
<evidence type="ECO:0000256" key="2">
    <source>
        <dbReference type="ARBA" id="ARBA00022475"/>
    </source>
</evidence>
<evidence type="ECO:0000313" key="11">
    <source>
        <dbReference type="Proteomes" id="UP000031623"/>
    </source>
</evidence>
<sequence length="414" mass="46885">MKLPKPEHFYGWILFIALLLRLLWAMAAVPIVPVSDCNAYDTFAQNLANGYGYGWTSTSLTAHWPPGTSFVYSIFYRLFGHTYVPIIILNLLLGITIIWCSMQLAERWFNQQVAWLTGLLLTLWPVTIQFTTVLSSELLFTALFLVAMVIWLNESTHLWLRALLVGLILAAACYVRSATLFIPFLLLLFRWVNTREILRSIAAIIVVFVVMSLLIAPWSIRNTRLYGQFVLMSTNTGVALWIGNNPKTRNGAHMDVPPEINEKTVGMNLAQRSAYLKAIAVAYIKQEPLKFVTRTFKKLIRLHERETIGVAWNEPGLVSHYGTGVLLPLKIVSQGYWLAMLGLALIGIILLGKQQGWITMIIHPLIVIWGYFALGHAVTEIGDRYHFYSIPMIAILAALTITYGLKMKQYIVNR</sequence>
<dbReference type="AlphaFoldDB" id="A0A090AMD5"/>
<feature type="transmembrane region" description="Helical" evidence="8">
    <location>
        <begin position="74"/>
        <end position="100"/>
    </location>
</feature>
<dbReference type="InterPro" id="IPR038731">
    <property type="entry name" value="RgtA/B/C-like"/>
</dbReference>
<dbReference type="HOGENOM" id="CLU_048081_1_0_6"/>
<feature type="transmembrane region" description="Helical" evidence="8">
    <location>
        <begin position="358"/>
        <end position="379"/>
    </location>
</feature>
<feature type="transmembrane region" description="Helical" evidence="8">
    <location>
        <begin position="134"/>
        <end position="152"/>
    </location>
</feature>
<feature type="transmembrane region" description="Helical" evidence="8">
    <location>
        <begin position="164"/>
        <end position="191"/>
    </location>
</feature>
<feature type="domain" description="Glycosyltransferase RgtA/B/C/D-like" evidence="9">
    <location>
        <begin position="65"/>
        <end position="218"/>
    </location>
</feature>
<keyword evidence="6 8" id="KW-1133">Transmembrane helix</keyword>
<reference evidence="10 11" key="1">
    <citation type="journal article" date="2014" name="ISME J.">
        <title>Ecophysiology of Thioploca ingrica as revealed by the complete genome sequence supplemented with proteomic evidence.</title>
        <authorList>
            <person name="Kojima H."/>
            <person name="Ogura Y."/>
            <person name="Yamamoto N."/>
            <person name="Togashi T."/>
            <person name="Mori H."/>
            <person name="Watanabe T."/>
            <person name="Nemoto F."/>
            <person name="Kurokawa K."/>
            <person name="Hayashi T."/>
            <person name="Fukui M."/>
        </authorList>
    </citation>
    <scope>NUCLEOTIDE SEQUENCE [LARGE SCALE GENOMIC DNA]</scope>
</reference>
<dbReference type="GO" id="GO:0009103">
    <property type="term" value="P:lipopolysaccharide biosynthetic process"/>
    <property type="evidence" value="ECO:0007669"/>
    <property type="project" value="UniProtKB-ARBA"/>
</dbReference>
<keyword evidence="4" id="KW-0808">Transferase</keyword>
<keyword evidence="11" id="KW-1185">Reference proteome</keyword>
<feature type="transmembrane region" description="Helical" evidence="8">
    <location>
        <begin position="225"/>
        <end position="243"/>
    </location>
</feature>
<gene>
    <name evidence="10" type="ORF">THII_2820</name>
</gene>
<dbReference type="Proteomes" id="UP000031623">
    <property type="component" value="Chromosome"/>
</dbReference>
<evidence type="ECO:0000256" key="3">
    <source>
        <dbReference type="ARBA" id="ARBA00022676"/>
    </source>
</evidence>
<dbReference type="OrthoDB" id="136232at2"/>
<evidence type="ECO:0000313" key="10">
    <source>
        <dbReference type="EMBL" id="BAP57117.1"/>
    </source>
</evidence>
<dbReference type="KEGG" id="tig:THII_2820"/>
<comment type="subcellular location">
    <subcellularLocation>
        <location evidence="1">Cell membrane</location>
        <topology evidence="1">Multi-pass membrane protein</topology>
    </subcellularLocation>
</comment>
<keyword evidence="5 8" id="KW-0812">Transmembrane</keyword>
<evidence type="ECO:0000256" key="4">
    <source>
        <dbReference type="ARBA" id="ARBA00022679"/>
    </source>
</evidence>
<feature type="transmembrane region" description="Helical" evidence="8">
    <location>
        <begin position="197"/>
        <end position="218"/>
    </location>
</feature>
<evidence type="ECO:0000256" key="1">
    <source>
        <dbReference type="ARBA" id="ARBA00004651"/>
    </source>
</evidence>
<accession>A0A090AMD5</accession>
<evidence type="ECO:0000259" key="9">
    <source>
        <dbReference type="Pfam" id="PF13231"/>
    </source>
</evidence>